<dbReference type="PANTHER" id="PTHR45138">
    <property type="entry name" value="REGULATORY COMPONENTS OF SENSORY TRANSDUCTION SYSTEM"/>
    <property type="match status" value="1"/>
</dbReference>
<dbReference type="AlphaFoldDB" id="A0A9W4VX95"/>
<dbReference type="Pfam" id="PF00990">
    <property type="entry name" value="GGDEF"/>
    <property type="match status" value="1"/>
</dbReference>
<reference evidence="5" key="1">
    <citation type="submission" date="2022-07" db="EMBL/GenBank/DDBJ databases">
        <authorList>
            <person name="Criscuolo A."/>
        </authorList>
    </citation>
    <scope>NUCLEOTIDE SEQUENCE</scope>
    <source>
        <strain evidence="5">CIP103197</strain>
    </source>
</reference>
<dbReference type="Proteomes" id="UP001152447">
    <property type="component" value="Unassembled WGS sequence"/>
</dbReference>
<dbReference type="InterPro" id="IPR050469">
    <property type="entry name" value="Diguanylate_Cyclase"/>
</dbReference>
<comment type="cofactor">
    <cofactor evidence="1">
        <name>Mg(2+)</name>
        <dbReference type="ChEBI" id="CHEBI:18420"/>
    </cofactor>
</comment>
<dbReference type="EMBL" id="CAMAPB010000009">
    <property type="protein sequence ID" value="CAH9053784.1"/>
    <property type="molecule type" value="Genomic_DNA"/>
</dbReference>
<dbReference type="InterPro" id="IPR029787">
    <property type="entry name" value="Nucleotide_cyclase"/>
</dbReference>
<dbReference type="Gene3D" id="3.30.70.270">
    <property type="match status" value="1"/>
</dbReference>
<dbReference type="PANTHER" id="PTHR45138:SF9">
    <property type="entry name" value="DIGUANYLATE CYCLASE DGCM-RELATED"/>
    <property type="match status" value="1"/>
</dbReference>
<feature type="domain" description="GGDEF" evidence="4">
    <location>
        <begin position="185"/>
        <end position="318"/>
    </location>
</feature>
<evidence type="ECO:0000313" key="5">
    <source>
        <dbReference type="EMBL" id="CAH9053784.1"/>
    </source>
</evidence>
<dbReference type="EC" id="2.7.7.65" evidence="2"/>
<dbReference type="CDD" id="cd01949">
    <property type="entry name" value="GGDEF"/>
    <property type="match status" value="1"/>
</dbReference>
<accession>A0A9W4VX95</accession>
<dbReference type="SMART" id="SM00091">
    <property type="entry name" value="PAS"/>
    <property type="match status" value="1"/>
</dbReference>
<protein>
    <recommendedName>
        <fullName evidence="2">diguanylate cyclase</fullName>
        <ecNumber evidence="2">2.7.7.65</ecNumber>
    </recommendedName>
</protein>
<dbReference type="RefSeq" id="WP_262976232.1">
    <property type="nucleotide sequence ID" value="NZ_CAMAPB010000009.1"/>
</dbReference>
<dbReference type="InterPro" id="IPR000160">
    <property type="entry name" value="GGDEF_dom"/>
</dbReference>
<dbReference type="Gene3D" id="3.30.450.20">
    <property type="entry name" value="PAS domain"/>
    <property type="match status" value="1"/>
</dbReference>
<comment type="catalytic activity">
    <reaction evidence="3">
        <text>2 GTP = 3',3'-c-di-GMP + 2 diphosphate</text>
        <dbReference type="Rhea" id="RHEA:24898"/>
        <dbReference type="ChEBI" id="CHEBI:33019"/>
        <dbReference type="ChEBI" id="CHEBI:37565"/>
        <dbReference type="ChEBI" id="CHEBI:58805"/>
        <dbReference type="EC" id="2.7.7.65"/>
    </reaction>
</comment>
<keyword evidence="6" id="KW-1185">Reference proteome</keyword>
<dbReference type="SMART" id="SM00267">
    <property type="entry name" value="GGDEF"/>
    <property type="match status" value="1"/>
</dbReference>
<gene>
    <name evidence="5" type="ORF">PSEHALCIP103_00895</name>
</gene>
<name>A0A9W4VX95_PSEHA</name>
<evidence type="ECO:0000256" key="1">
    <source>
        <dbReference type="ARBA" id="ARBA00001946"/>
    </source>
</evidence>
<dbReference type="SUPFAM" id="SSF55785">
    <property type="entry name" value="PYP-like sensor domain (PAS domain)"/>
    <property type="match status" value="1"/>
</dbReference>
<dbReference type="InterPro" id="IPR035965">
    <property type="entry name" value="PAS-like_dom_sf"/>
</dbReference>
<dbReference type="InterPro" id="IPR000014">
    <property type="entry name" value="PAS"/>
</dbReference>
<evidence type="ECO:0000259" key="4">
    <source>
        <dbReference type="PROSITE" id="PS50887"/>
    </source>
</evidence>
<dbReference type="SUPFAM" id="SSF55073">
    <property type="entry name" value="Nucleotide cyclase"/>
    <property type="match status" value="1"/>
</dbReference>
<evidence type="ECO:0000256" key="3">
    <source>
        <dbReference type="ARBA" id="ARBA00034247"/>
    </source>
</evidence>
<dbReference type="InterPro" id="IPR043128">
    <property type="entry name" value="Rev_trsase/Diguanyl_cyclase"/>
</dbReference>
<dbReference type="GO" id="GO:0052621">
    <property type="term" value="F:diguanylate cyclase activity"/>
    <property type="evidence" value="ECO:0007669"/>
    <property type="project" value="UniProtKB-EC"/>
</dbReference>
<organism evidence="5 6">
    <name type="scientific">Pseudoalteromonas haloplanktis</name>
    <name type="common">Alteromonas haloplanktis</name>
    <dbReference type="NCBI Taxonomy" id="228"/>
    <lineage>
        <taxon>Bacteria</taxon>
        <taxon>Pseudomonadati</taxon>
        <taxon>Pseudomonadota</taxon>
        <taxon>Gammaproteobacteria</taxon>
        <taxon>Alteromonadales</taxon>
        <taxon>Pseudoalteromonadaceae</taxon>
        <taxon>Pseudoalteromonas</taxon>
    </lineage>
</organism>
<evidence type="ECO:0000256" key="2">
    <source>
        <dbReference type="ARBA" id="ARBA00012528"/>
    </source>
</evidence>
<comment type="caution">
    <text evidence="5">The sequence shown here is derived from an EMBL/GenBank/DDBJ whole genome shotgun (WGS) entry which is preliminary data.</text>
</comment>
<dbReference type="FunFam" id="3.30.70.270:FF:000001">
    <property type="entry name" value="Diguanylate cyclase domain protein"/>
    <property type="match status" value="1"/>
</dbReference>
<dbReference type="NCBIfam" id="TIGR00254">
    <property type="entry name" value="GGDEF"/>
    <property type="match status" value="1"/>
</dbReference>
<evidence type="ECO:0000313" key="6">
    <source>
        <dbReference type="Proteomes" id="UP001152447"/>
    </source>
</evidence>
<proteinExistence type="predicted"/>
<dbReference type="PROSITE" id="PS50887">
    <property type="entry name" value="GGDEF"/>
    <property type="match status" value="1"/>
</dbReference>
<sequence>MPADLDLNEIHWLMDMFNTVDVGLVVLDREYKVHVWNGFMENHSGLLPSAVKDKDLFDLFPAIDEKWFRSKAESVFVLKNRSFTIWEQQPYIFRFKNYRPITGKADYMYQNATFIPLTNVRGEVEHICIIIYDVTDIAVNKKELEELNKKLEQVSQTDSLTQLANRGHWEHLLHQEFLRTKRNEGCCSLLIFDIDHFKKINDNFGHSAGDEALRHIASLLKTALRETDIAGRYGGEEFVVTLLDTDKQGAIVFAERLRQLIETSPAKYNEHTVHMAISVGIACFDDQFKDHERWIEAADKALYHSKETGRNKVSVYADIKNDA</sequence>